<reference evidence="2 3" key="1">
    <citation type="submission" date="2007-03" db="EMBL/GenBank/DDBJ databases">
        <title>Complete sequence of chromosome of Methanococcus maripaludis C5.</title>
        <authorList>
            <consortium name="US DOE Joint Genome Institute"/>
            <person name="Copeland A."/>
            <person name="Lucas S."/>
            <person name="Lapidus A."/>
            <person name="Barry K."/>
            <person name="Glavina del Rio T."/>
            <person name="Dalin E."/>
            <person name="Tice H."/>
            <person name="Pitluck S."/>
            <person name="Chertkov O."/>
            <person name="Brettin T."/>
            <person name="Bruce D."/>
            <person name="Han C."/>
            <person name="Detter J.C."/>
            <person name="Schmutz J."/>
            <person name="Larimer F."/>
            <person name="Land M."/>
            <person name="Hauser L."/>
            <person name="Kyrpides N."/>
            <person name="Mikhailova N."/>
            <person name="Sieprawska-Lupa M."/>
            <person name="Whitman W.B."/>
            <person name="Richardson P."/>
        </authorList>
    </citation>
    <scope>NUCLEOTIDE SEQUENCE [LARGE SCALE GENOMIC DNA]</scope>
    <source>
        <strain evidence="3">C5 / ATCC BAA-1333</strain>
    </source>
</reference>
<keyword evidence="1" id="KW-0472">Membrane</keyword>
<keyword evidence="2" id="KW-0282">Flagellum</keyword>
<dbReference type="Proteomes" id="UP000000253">
    <property type="component" value="Chromosome"/>
</dbReference>
<gene>
    <name evidence="2" type="ordered locus">MmarC5_1332</name>
</gene>
<dbReference type="KEGG" id="mmq:MmarC5_1332"/>
<keyword evidence="2" id="KW-0969">Cilium</keyword>
<protein>
    <submittedName>
        <fullName evidence="2">Flagellar protein F</fullName>
    </submittedName>
</protein>
<dbReference type="RefSeq" id="WP_011869081.1">
    <property type="nucleotide sequence ID" value="NC_009135.1"/>
</dbReference>
<proteinExistence type="predicted"/>
<sequence>MGFSEIYGVAFLSIILLISLNVIYGTFESNLNNILSANDDHAYYLLKHSKENLTIQYEGIDLGVVNITVFNNGNIFENTSKWTVIFDGDVLNNPFMETTHVEPLSRTQIYFETIYNSTTIDDKRVVVSGEFGTTFTKIIDVS</sequence>
<feature type="transmembrane region" description="Helical" evidence="1">
    <location>
        <begin position="6"/>
        <end position="27"/>
    </location>
</feature>
<keyword evidence="1" id="KW-1133">Transmembrane helix</keyword>
<name>A4FZJ6_METM5</name>
<evidence type="ECO:0000313" key="3">
    <source>
        <dbReference type="Proteomes" id="UP000000253"/>
    </source>
</evidence>
<dbReference type="AlphaFoldDB" id="A4FZJ6"/>
<dbReference type="OrthoDB" id="60519at2157"/>
<keyword evidence="2" id="KW-0966">Cell projection</keyword>
<evidence type="ECO:0000313" key="2">
    <source>
        <dbReference type="EMBL" id="ABO35630.1"/>
    </source>
</evidence>
<dbReference type="STRING" id="402880.MmarC5_1332"/>
<dbReference type="GeneID" id="4928935"/>
<dbReference type="EMBL" id="CP000609">
    <property type="protein sequence ID" value="ABO35630.1"/>
    <property type="molecule type" value="Genomic_DNA"/>
</dbReference>
<organism evidence="2 3">
    <name type="scientific">Methanococcus maripaludis (strain C5 / ATCC BAA-1333)</name>
    <dbReference type="NCBI Taxonomy" id="402880"/>
    <lineage>
        <taxon>Archaea</taxon>
        <taxon>Methanobacteriati</taxon>
        <taxon>Methanobacteriota</taxon>
        <taxon>Methanomada group</taxon>
        <taxon>Methanococci</taxon>
        <taxon>Methanococcales</taxon>
        <taxon>Methanococcaceae</taxon>
        <taxon>Methanococcus</taxon>
    </lineage>
</organism>
<evidence type="ECO:0000256" key="1">
    <source>
        <dbReference type="SAM" id="Phobius"/>
    </source>
</evidence>
<accession>A4FZJ6</accession>
<keyword evidence="1" id="KW-0812">Transmembrane</keyword>
<dbReference type="HOGENOM" id="CLU_1811486_0_0_2"/>
<dbReference type="eggNOG" id="arCOG01824">
    <property type="taxonomic scope" value="Archaea"/>
</dbReference>